<evidence type="ECO:0000313" key="3">
    <source>
        <dbReference type="Proteomes" id="UP000756346"/>
    </source>
</evidence>
<keyword evidence="3" id="KW-1185">Reference proteome</keyword>
<dbReference type="AlphaFoldDB" id="A0A9P8XZE3"/>
<feature type="region of interest" description="Disordered" evidence="1">
    <location>
        <begin position="117"/>
        <end position="153"/>
    </location>
</feature>
<dbReference type="RefSeq" id="XP_046007540.1">
    <property type="nucleotide sequence ID" value="XM_046152817.1"/>
</dbReference>
<gene>
    <name evidence="2" type="ORF">B0I36DRAFT_31481</name>
</gene>
<dbReference type="GeneID" id="70182363"/>
<protein>
    <submittedName>
        <fullName evidence="2">Uncharacterized protein</fullName>
    </submittedName>
</protein>
<proteinExistence type="predicted"/>
<dbReference type="Proteomes" id="UP000756346">
    <property type="component" value="Unassembled WGS sequence"/>
</dbReference>
<comment type="caution">
    <text evidence="2">The sequence shown here is derived from an EMBL/GenBank/DDBJ whole genome shotgun (WGS) entry which is preliminary data.</text>
</comment>
<accession>A0A9P8XZE3</accession>
<dbReference type="EMBL" id="JAGTJQ010000010">
    <property type="protein sequence ID" value="KAH7021339.1"/>
    <property type="molecule type" value="Genomic_DNA"/>
</dbReference>
<evidence type="ECO:0000256" key="1">
    <source>
        <dbReference type="SAM" id="MobiDB-lite"/>
    </source>
</evidence>
<name>A0A9P8XZE3_9PEZI</name>
<reference evidence="2" key="1">
    <citation type="journal article" date="2021" name="Nat. Commun.">
        <title>Genetic determinants of endophytism in the Arabidopsis root mycobiome.</title>
        <authorList>
            <person name="Mesny F."/>
            <person name="Miyauchi S."/>
            <person name="Thiergart T."/>
            <person name="Pickel B."/>
            <person name="Atanasova L."/>
            <person name="Karlsson M."/>
            <person name="Huettel B."/>
            <person name="Barry K.W."/>
            <person name="Haridas S."/>
            <person name="Chen C."/>
            <person name="Bauer D."/>
            <person name="Andreopoulos W."/>
            <person name="Pangilinan J."/>
            <person name="LaButti K."/>
            <person name="Riley R."/>
            <person name="Lipzen A."/>
            <person name="Clum A."/>
            <person name="Drula E."/>
            <person name="Henrissat B."/>
            <person name="Kohler A."/>
            <person name="Grigoriev I.V."/>
            <person name="Martin F.M."/>
            <person name="Hacquard S."/>
        </authorList>
    </citation>
    <scope>NUCLEOTIDE SEQUENCE</scope>
    <source>
        <strain evidence="2">MPI-CAGE-CH-0230</strain>
    </source>
</reference>
<organism evidence="2 3">
    <name type="scientific">Microdochium trichocladiopsis</name>
    <dbReference type="NCBI Taxonomy" id="1682393"/>
    <lineage>
        <taxon>Eukaryota</taxon>
        <taxon>Fungi</taxon>
        <taxon>Dikarya</taxon>
        <taxon>Ascomycota</taxon>
        <taxon>Pezizomycotina</taxon>
        <taxon>Sordariomycetes</taxon>
        <taxon>Xylariomycetidae</taxon>
        <taxon>Xylariales</taxon>
        <taxon>Microdochiaceae</taxon>
        <taxon>Microdochium</taxon>
    </lineage>
</organism>
<sequence length="153" mass="16312">MGAEERQGQQHLGLARVVRRCHEDLEGRLARPIPQVVVKSVIQEDADNLPGRLERPAGRVDGRVAQGQRRGADVATKPGGRVLLENHADCLGGAVATLNEAVQDAGRVTVGDADAVAPREGAGAVPEEKSQSSTALPRDVSDLTSEWGTRWRI</sequence>
<evidence type="ECO:0000313" key="2">
    <source>
        <dbReference type="EMBL" id="KAH7021339.1"/>
    </source>
</evidence>